<sequence>MSSGSHHHHDNGAKAETNLLSKIFRRGSKQPEQVTTDDANSTMSGDTLVPRERVKSISQEMIDEGRELMEKANTMSEEDFKKYLAEHKEEIEAYYKAQGGGISSGEWIVPGVPMGFQRGSEEEEWKKDRKGSNTHK</sequence>
<evidence type="ECO:0000313" key="3">
    <source>
        <dbReference type="Proteomes" id="UP000053411"/>
    </source>
</evidence>
<dbReference type="GeneID" id="27712391"/>
<gene>
    <name evidence="2" type="ORF">Z520_06645</name>
</gene>
<feature type="compositionally biased region" description="Basic and acidic residues" evidence="1">
    <location>
        <begin position="124"/>
        <end position="136"/>
    </location>
</feature>
<reference evidence="2 3" key="1">
    <citation type="submission" date="2015-01" db="EMBL/GenBank/DDBJ databases">
        <title>The Genome Sequence of Fonsecaea multimorphosa CBS 102226.</title>
        <authorList>
            <consortium name="The Broad Institute Genomics Platform"/>
            <person name="Cuomo C."/>
            <person name="de Hoog S."/>
            <person name="Gorbushina A."/>
            <person name="Stielow B."/>
            <person name="Teixiera M."/>
            <person name="Abouelleil A."/>
            <person name="Chapman S.B."/>
            <person name="Priest M."/>
            <person name="Young S.K."/>
            <person name="Wortman J."/>
            <person name="Nusbaum C."/>
            <person name="Birren B."/>
        </authorList>
    </citation>
    <scope>NUCLEOTIDE SEQUENCE [LARGE SCALE GENOMIC DNA]</scope>
    <source>
        <strain evidence="2 3">CBS 102226</strain>
    </source>
</reference>
<protein>
    <submittedName>
        <fullName evidence="2">Uncharacterized protein</fullName>
    </submittedName>
</protein>
<name>A0A0D2JWH3_9EURO</name>
<feature type="region of interest" description="Disordered" evidence="1">
    <location>
        <begin position="25"/>
        <end position="51"/>
    </location>
</feature>
<organism evidence="2 3">
    <name type="scientific">Fonsecaea multimorphosa CBS 102226</name>
    <dbReference type="NCBI Taxonomy" id="1442371"/>
    <lineage>
        <taxon>Eukaryota</taxon>
        <taxon>Fungi</taxon>
        <taxon>Dikarya</taxon>
        <taxon>Ascomycota</taxon>
        <taxon>Pezizomycotina</taxon>
        <taxon>Eurotiomycetes</taxon>
        <taxon>Chaetothyriomycetidae</taxon>
        <taxon>Chaetothyriales</taxon>
        <taxon>Herpotrichiellaceae</taxon>
        <taxon>Fonsecaea</taxon>
    </lineage>
</organism>
<dbReference type="Proteomes" id="UP000053411">
    <property type="component" value="Unassembled WGS sequence"/>
</dbReference>
<proteinExistence type="predicted"/>
<evidence type="ECO:0000256" key="1">
    <source>
        <dbReference type="SAM" id="MobiDB-lite"/>
    </source>
</evidence>
<feature type="region of interest" description="Disordered" evidence="1">
    <location>
        <begin position="113"/>
        <end position="136"/>
    </location>
</feature>
<evidence type="ECO:0000313" key="2">
    <source>
        <dbReference type="EMBL" id="KIX97867.1"/>
    </source>
</evidence>
<dbReference type="VEuPathDB" id="FungiDB:Z520_06645"/>
<feature type="compositionally biased region" description="Polar residues" evidence="1">
    <location>
        <begin position="30"/>
        <end position="45"/>
    </location>
</feature>
<accession>A0A0D2JWH3</accession>
<dbReference type="EMBL" id="KN848073">
    <property type="protein sequence ID" value="KIX97867.1"/>
    <property type="molecule type" value="Genomic_DNA"/>
</dbReference>
<dbReference type="AlphaFoldDB" id="A0A0D2JWH3"/>
<keyword evidence="3" id="KW-1185">Reference proteome</keyword>
<dbReference type="OrthoDB" id="4157998at2759"/>
<dbReference type="RefSeq" id="XP_016631990.1">
    <property type="nucleotide sequence ID" value="XM_016777145.1"/>
</dbReference>